<dbReference type="Proteomes" id="UP000327157">
    <property type="component" value="Chromosome 5"/>
</dbReference>
<dbReference type="Gene3D" id="1.25.10.10">
    <property type="entry name" value="Leucine-rich Repeat Variant"/>
    <property type="match status" value="1"/>
</dbReference>
<protein>
    <submittedName>
        <fullName evidence="3">BTB/POZ domain-containing protein</fullName>
    </submittedName>
</protein>
<dbReference type="InterPro" id="IPR000210">
    <property type="entry name" value="BTB/POZ_dom"/>
</dbReference>
<evidence type="ECO:0000256" key="1">
    <source>
        <dbReference type="ARBA" id="ARBA00004906"/>
    </source>
</evidence>
<reference evidence="4" key="2">
    <citation type="submission" date="2019-10" db="EMBL/GenBank/DDBJ databases">
        <title>A de novo genome assembly of a pear dwarfing rootstock.</title>
        <authorList>
            <person name="Wang F."/>
            <person name="Wang J."/>
            <person name="Li S."/>
            <person name="Zhang Y."/>
            <person name="Fang M."/>
            <person name="Ma L."/>
            <person name="Zhao Y."/>
            <person name="Jiang S."/>
        </authorList>
    </citation>
    <scope>NUCLEOTIDE SEQUENCE [LARGE SCALE GENOMIC DNA]</scope>
</reference>
<name>A0A5N5IED8_9ROSA</name>
<dbReference type="SUPFAM" id="SSF54695">
    <property type="entry name" value="POZ domain"/>
    <property type="match status" value="2"/>
</dbReference>
<comment type="pathway">
    <text evidence="1">Protein modification; protein ubiquitination.</text>
</comment>
<dbReference type="EMBL" id="SMOL01000004">
    <property type="protein sequence ID" value="KAB2636852.1"/>
    <property type="molecule type" value="Genomic_DNA"/>
</dbReference>
<evidence type="ECO:0000259" key="2">
    <source>
        <dbReference type="PROSITE" id="PS50097"/>
    </source>
</evidence>
<reference evidence="3 4" key="1">
    <citation type="submission" date="2019-09" db="EMBL/GenBank/DDBJ databases">
        <authorList>
            <person name="Ou C."/>
        </authorList>
    </citation>
    <scope>NUCLEOTIDE SEQUENCE [LARGE SCALE GENOMIC DNA]</scope>
    <source>
        <strain evidence="3">S2</strain>
        <tissue evidence="3">Leaf</tissue>
    </source>
</reference>
<proteinExistence type="predicted"/>
<dbReference type="PANTHER" id="PTHR35918:SF1">
    <property type="entry name" value="BTB DOMAIN-CONTAINING PROTEIN"/>
    <property type="match status" value="1"/>
</dbReference>
<dbReference type="AlphaFoldDB" id="A0A5N5IED8"/>
<sequence length="1014" mass="114573">MRPSISKQGTADNSNKGLTGHTCTLHQRLNHALNLGTRINHDKVKKWQCVDMEIQRHVLQSIASFLDSVSGDTRHHPLVKASVADIVGALVWMLQSDNGSMLRMAADVTVKLVSIFPKSVLQLYVLELVNPLSSLLSSHQTEVAILSATALNLILSNLSTKSEKEVWEILRKTESVSQVVSNLRFFPGCTKTLKYFQQMALLLSTILWWWPSSRFSVWSDTKLMNGLNEMLKLDIDEKVAVLKLYSSLALCGIGAKKVLESGEVLGQMLQCMDNFHPQSVRIEGFKLAQCLVINEEICVQMMSLGCKPIIKVIISGMSEWNSHSRKVSNDQMSLLEEACRLALITRWEGEHHIYMWKQGIDKILLDLLLENFHNQPYKCSMSLDEQMVIAKEGLNANYLLVLRSYIWDILGWLAIHCGEDFNPEREVYINILITCACLTFVDAIQKWHKIYENDIAGAFRRESATRAVSMMIYSPCKYIASKTRFILSEILGLDGGEYLKTLLRFLNNLSSGNYFGVPDKLQIIVYLMGLACYSALPQYQVWGKKCVKTLLAFIRWCLTNNFHLERSSFAPHLHNPFHERICCWVSAEDWEGKDILLFYSLWGLAEWIQHWGCLGNNLDKTSGEMRNIEGQLVSELQDICNNSCTPGVQCYAAYVLSYFGYYGFPNKLGKKIGKALTEKDYADIQLILANGECLRVHGVVLATQCPSLLPSELLLPSEVTCEESSVTCSMEICKKFCKDIRLSAHVDHQALVVLLEYIYLGYLQAGQELVKKLRTLAKRCNLESLLRMLYRKRPKWGSAHPSLDLSAALRPSGCRFSDVILEAKTTELLGWTCGICSRLVPHMHIHKVILSSSCDYLRALLQSGMQESHSQTIKSSISWEAMVKLVNCFYCGTLPKPPSGCLWDNMDTEEKLHELQPYVELCWLSEFWLMEDIQTACFDVIISTLGSAKELSIKILQIAANFSLWKLAEVAATYAAPLYRQLCDSGELDALDEMLVEMIRVASVHLSQQGGNQC</sequence>
<dbReference type="Pfam" id="PF00651">
    <property type="entry name" value="BTB"/>
    <property type="match status" value="1"/>
</dbReference>
<feature type="domain" description="BTB" evidence="2">
    <location>
        <begin position="817"/>
        <end position="898"/>
    </location>
</feature>
<dbReference type="InterPro" id="IPR059007">
    <property type="entry name" value="ARM_At1g04390"/>
</dbReference>
<organism evidence="3 4">
    <name type="scientific">Pyrus ussuriensis x Pyrus communis</name>
    <dbReference type="NCBI Taxonomy" id="2448454"/>
    <lineage>
        <taxon>Eukaryota</taxon>
        <taxon>Viridiplantae</taxon>
        <taxon>Streptophyta</taxon>
        <taxon>Embryophyta</taxon>
        <taxon>Tracheophyta</taxon>
        <taxon>Spermatophyta</taxon>
        <taxon>Magnoliopsida</taxon>
        <taxon>eudicotyledons</taxon>
        <taxon>Gunneridae</taxon>
        <taxon>Pentapetalae</taxon>
        <taxon>rosids</taxon>
        <taxon>fabids</taxon>
        <taxon>Rosales</taxon>
        <taxon>Rosaceae</taxon>
        <taxon>Amygdaloideae</taxon>
        <taxon>Maleae</taxon>
        <taxon>Pyrus</taxon>
    </lineage>
</organism>
<keyword evidence="4" id="KW-1185">Reference proteome</keyword>
<dbReference type="OrthoDB" id="418748at2759"/>
<dbReference type="SMART" id="SM00225">
    <property type="entry name" value="BTB"/>
    <property type="match status" value="2"/>
</dbReference>
<dbReference type="InterPro" id="IPR011989">
    <property type="entry name" value="ARM-like"/>
</dbReference>
<gene>
    <name evidence="3" type="ORF">D8674_027386</name>
</gene>
<evidence type="ECO:0000313" key="4">
    <source>
        <dbReference type="Proteomes" id="UP000327157"/>
    </source>
</evidence>
<reference evidence="3 4" key="3">
    <citation type="submission" date="2019-11" db="EMBL/GenBank/DDBJ databases">
        <title>A de novo genome assembly of a pear dwarfing rootstock.</title>
        <authorList>
            <person name="Wang F."/>
            <person name="Wang J."/>
            <person name="Li S."/>
            <person name="Zhang Y."/>
            <person name="Fang M."/>
            <person name="Ma L."/>
            <person name="Zhao Y."/>
            <person name="Jiang S."/>
        </authorList>
    </citation>
    <scope>NUCLEOTIDE SEQUENCE [LARGE SCALE GENOMIC DNA]</scope>
    <source>
        <strain evidence="3">S2</strain>
        <tissue evidence="3">Leaf</tissue>
    </source>
</reference>
<feature type="domain" description="BTB" evidence="2">
    <location>
        <begin position="682"/>
        <end position="767"/>
    </location>
</feature>
<dbReference type="CDD" id="cd18186">
    <property type="entry name" value="BTB_POZ_ZBTB_KLHL-like"/>
    <property type="match status" value="1"/>
</dbReference>
<evidence type="ECO:0000313" key="3">
    <source>
        <dbReference type="EMBL" id="KAB2636852.1"/>
    </source>
</evidence>
<accession>A0A5N5IED8</accession>
<dbReference type="Pfam" id="PF26522">
    <property type="entry name" value="ARM_6"/>
    <property type="match status" value="1"/>
</dbReference>
<dbReference type="SUPFAM" id="SSF48371">
    <property type="entry name" value="ARM repeat"/>
    <property type="match status" value="1"/>
</dbReference>
<dbReference type="PANTHER" id="PTHR35918">
    <property type="entry name" value="OS06G0674800 PROTEIN"/>
    <property type="match status" value="1"/>
</dbReference>
<dbReference type="InterPro" id="IPR016024">
    <property type="entry name" value="ARM-type_fold"/>
</dbReference>
<dbReference type="Gene3D" id="3.30.710.10">
    <property type="entry name" value="Potassium Channel Kv1.1, Chain A"/>
    <property type="match status" value="2"/>
</dbReference>
<dbReference type="InterPro" id="IPR011333">
    <property type="entry name" value="SKP1/BTB/POZ_sf"/>
</dbReference>
<comment type="caution">
    <text evidence="3">The sequence shown here is derived from an EMBL/GenBank/DDBJ whole genome shotgun (WGS) entry which is preliminary data.</text>
</comment>
<dbReference type="InterPro" id="IPR044953">
    <property type="entry name" value="At1g04390-like"/>
</dbReference>
<dbReference type="PROSITE" id="PS50097">
    <property type="entry name" value="BTB"/>
    <property type="match status" value="2"/>
</dbReference>